<dbReference type="EMBL" id="JASNWA010000004">
    <property type="protein sequence ID" value="KAK3175957.1"/>
    <property type="molecule type" value="Genomic_DNA"/>
</dbReference>
<feature type="region of interest" description="Disordered" evidence="2">
    <location>
        <begin position="760"/>
        <end position="861"/>
    </location>
</feature>
<dbReference type="Gene3D" id="3.40.50.1820">
    <property type="entry name" value="alpha/beta hydrolase"/>
    <property type="match status" value="2"/>
</dbReference>
<evidence type="ECO:0000259" key="3">
    <source>
        <dbReference type="Pfam" id="PF07859"/>
    </source>
</evidence>
<dbReference type="SUPFAM" id="SSF53474">
    <property type="entry name" value="alpha/beta-Hydrolases"/>
    <property type="match status" value="1"/>
</dbReference>
<proteinExistence type="predicted"/>
<feature type="compositionally biased region" description="Polar residues" evidence="2">
    <location>
        <begin position="683"/>
        <end position="703"/>
    </location>
</feature>
<feature type="compositionally biased region" description="Low complexity" evidence="2">
    <location>
        <begin position="601"/>
        <end position="612"/>
    </location>
</feature>
<evidence type="ECO:0000313" key="5">
    <source>
        <dbReference type="Proteomes" id="UP001276659"/>
    </source>
</evidence>
<evidence type="ECO:0000256" key="2">
    <source>
        <dbReference type="SAM" id="MobiDB-lite"/>
    </source>
</evidence>
<evidence type="ECO:0000313" key="4">
    <source>
        <dbReference type="EMBL" id="KAK3175957.1"/>
    </source>
</evidence>
<feature type="compositionally biased region" description="Basic and acidic residues" evidence="2">
    <location>
        <begin position="810"/>
        <end position="832"/>
    </location>
</feature>
<feature type="region of interest" description="Disordered" evidence="2">
    <location>
        <begin position="560"/>
        <end position="743"/>
    </location>
</feature>
<accession>A0AAD9ZCI1</accession>
<feature type="compositionally biased region" description="Basic and acidic residues" evidence="2">
    <location>
        <begin position="775"/>
        <end position="796"/>
    </location>
</feature>
<dbReference type="PANTHER" id="PTHR48081">
    <property type="entry name" value="AB HYDROLASE SUPERFAMILY PROTEIN C4A8.06C"/>
    <property type="match status" value="1"/>
</dbReference>
<dbReference type="Proteomes" id="UP001276659">
    <property type="component" value="Unassembled WGS sequence"/>
</dbReference>
<feature type="compositionally biased region" description="Polar residues" evidence="2">
    <location>
        <begin position="263"/>
        <end position="279"/>
    </location>
</feature>
<feature type="region of interest" description="Disordered" evidence="2">
    <location>
        <begin position="261"/>
        <end position="294"/>
    </location>
</feature>
<dbReference type="Pfam" id="PF07859">
    <property type="entry name" value="Abhydrolase_3"/>
    <property type="match status" value="1"/>
</dbReference>
<dbReference type="InterPro" id="IPR050300">
    <property type="entry name" value="GDXG_lipolytic_enzyme"/>
</dbReference>
<keyword evidence="1" id="KW-0378">Hydrolase</keyword>
<protein>
    <recommendedName>
        <fullName evidence="3">Alpha/beta hydrolase fold-3 domain-containing protein</fullName>
    </recommendedName>
</protein>
<feature type="region of interest" description="Disordered" evidence="2">
    <location>
        <begin position="450"/>
        <end position="490"/>
    </location>
</feature>
<feature type="compositionally biased region" description="Basic and acidic residues" evidence="2">
    <location>
        <begin position="840"/>
        <end position="852"/>
    </location>
</feature>
<dbReference type="GO" id="GO:0016787">
    <property type="term" value="F:hydrolase activity"/>
    <property type="evidence" value="ECO:0007669"/>
    <property type="project" value="UniProtKB-KW"/>
</dbReference>
<dbReference type="InterPro" id="IPR013094">
    <property type="entry name" value="AB_hydrolase_3"/>
</dbReference>
<dbReference type="PANTHER" id="PTHR48081:SF19">
    <property type="entry name" value="AB HYDROLASE SUPERFAMILY PROTEIN C4A8.06C"/>
    <property type="match status" value="1"/>
</dbReference>
<keyword evidence="5" id="KW-1185">Reference proteome</keyword>
<evidence type="ECO:0000256" key="1">
    <source>
        <dbReference type="ARBA" id="ARBA00022801"/>
    </source>
</evidence>
<name>A0AAD9ZCI1_9LECA</name>
<sequence length="888" mass="97372">MPKVIETYFSHYLNRKQLRQKPTAHISYHEGVNLIRQFLNYASHHTVEDIQGFTSQWVPSPLWVKVDEVDIPAKSISEAAEALVAQLGHRGVDKVGGEKWWQWRREGSKLQAEWIEMRRDYTKRKASGEKGKRVMLYVHGGAYFFGSVDEHRYQLQRHARKLEARVFARGLPLPAGAILISPWVDLTHSFPSVAGDGSSDYIPAHGFLQCPSASWPPPNSDDMEQIAMHAVEQVAGEALPRKSSQAQRREAREEAIQGFSVDHTPSNLHPKENANNPFGTNGAGERPGNTIPGPGHDLSIMINGKFVEIKDQIQMYTTNQLISHPLVSPVLQPSLGGLPPLLVMTGGGEVLRDEQIYLAHKAANPAKYPPGEAYLDEYPEARDIIAKWHPTNVQLQVWDDLCHVAPTLSFTRPAKYMYRSIAQFGAWALARAQKTGIDIMDDDEMSMISSRSDIESEEDLKKPKQTKSTMKNGVAQGGTAEHDQIGRAGDPLPAFKDHMIRQRVDKHGNIFPLDPPSSLPALQMSANEIGVIKPGPVQKWLEAKKQWDTKYAREKRKVQKQRAQEMAKGYQGFGDDEVPPPSALAGRRGLSMPKEEKKSRSWGMSLWSLWGSSHDENTITREEKADKEPAKSTVTETDGANGRPAGADKTFSHSRSRSKRRTVTDAGQTNHGKSPMNGEKASATAQGSNGENKLSTNGTSTGPNHLAVPTVTSDPPPPEDDTNNIGDALLKSKSPNRPTASGVAFPFKLSSHLVENGRNASTVTLESQAGVVPPKGDEEGKQLGESMDTKTEEAPKPAENGTGEQADEIVEQKDNEEWRQGPQDEKTKRIGEDDGGEGAAEGRRGTLEDAKGVLHHGPVGSVIGEKMVGGITEGKAPVVDRSDTASLD</sequence>
<reference evidence="4" key="1">
    <citation type="submission" date="2022-11" db="EMBL/GenBank/DDBJ databases">
        <title>Chromosomal genome sequence assembly and mating type (MAT) locus characterization of the leprose asexual lichenized fungus Lepraria neglecta (Nyl.) Erichsen.</title>
        <authorList>
            <person name="Allen J.L."/>
            <person name="Pfeffer B."/>
        </authorList>
    </citation>
    <scope>NUCLEOTIDE SEQUENCE</scope>
    <source>
        <strain evidence="4">Allen 5258</strain>
    </source>
</reference>
<feature type="domain" description="Alpha/beta hydrolase fold-3" evidence="3">
    <location>
        <begin position="313"/>
        <end position="363"/>
    </location>
</feature>
<dbReference type="AlphaFoldDB" id="A0AAD9ZCI1"/>
<organism evidence="4 5">
    <name type="scientific">Lepraria neglecta</name>
    <dbReference type="NCBI Taxonomy" id="209136"/>
    <lineage>
        <taxon>Eukaryota</taxon>
        <taxon>Fungi</taxon>
        <taxon>Dikarya</taxon>
        <taxon>Ascomycota</taxon>
        <taxon>Pezizomycotina</taxon>
        <taxon>Lecanoromycetes</taxon>
        <taxon>OSLEUM clade</taxon>
        <taxon>Lecanoromycetidae</taxon>
        <taxon>Lecanorales</taxon>
        <taxon>Lecanorineae</taxon>
        <taxon>Stereocaulaceae</taxon>
        <taxon>Lepraria</taxon>
    </lineage>
</organism>
<dbReference type="InterPro" id="IPR029058">
    <property type="entry name" value="AB_hydrolase_fold"/>
</dbReference>
<feature type="compositionally biased region" description="Basic and acidic residues" evidence="2">
    <location>
        <begin position="613"/>
        <end position="630"/>
    </location>
</feature>
<comment type="caution">
    <text evidence="4">The sequence shown here is derived from an EMBL/GenBank/DDBJ whole genome shotgun (WGS) entry which is preliminary data.</text>
</comment>
<feature type="compositionally biased region" description="Basic residues" evidence="2">
    <location>
        <begin position="652"/>
        <end position="661"/>
    </location>
</feature>
<gene>
    <name evidence="4" type="ORF">OEA41_007279</name>
</gene>